<dbReference type="PANTHER" id="PTHR37164">
    <property type="entry name" value="BACTERIOHEMERYTHRIN"/>
    <property type="match status" value="1"/>
</dbReference>
<dbReference type="GO" id="GO:0046872">
    <property type="term" value="F:metal ion binding"/>
    <property type="evidence" value="ECO:0007669"/>
    <property type="project" value="UniProtKB-KW"/>
</dbReference>
<dbReference type="GO" id="GO:0005344">
    <property type="term" value="F:oxygen carrier activity"/>
    <property type="evidence" value="ECO:0007669"/>
    <property type="project" value="UniProtKB-KW"/>
</dbReference>
<gene>
    <name evidence="6" type="ORF">A130_10460</name>
</gene>
<keyword evidence="3" id="KW-0479">Metal-binding</keyword>
<dbReference type="InterPro" id="IPR016131">
    <property type="entry name" value="Haemerythrin_Fe_BS"/>
</dbReference>
<dbReference type="PROSITE" id="PS00550">
    <property type="entry name" value="HEMERYTHRINS"/>
    <property type="match status" value="1"/>
</dbReference>
<dbReference type="Proteomes" id="UP000094165">
    <property type="component" value="Unassembled WGS sequence"/>
</dbReference>
<comment type="caution">
    <text evidence="6">The sequence shown here is derived from an EMBL/GenBank/DDBJ whole genome shotgun (WGS) entry which is preliminary data.</text>
</comment>
<dbReference type="Gene3D" id="1.20.120.50">
    <property type="entry name" value="Hemerythrin-like"/>
    <property type="match status" value="1"/>
</dbReference>
<dbReference type="EMBL" id="AJYW02000011">
    <property type="protein sequence ID" value="OEE80138.1"/>
    <property type="molecule type" value="Genomic_DNA"/>
</dbReference>
<dbReference type="InterPro" id="IPR012827">
    <property type="entry name" value="Hemerythrin_metal-bd"/>
</dbReference>
<evidence type="ECO:0000259" key="5">
    <source>
        <dbReference type="Pfam" id="PF01814"/>
    </source>
</evidence>
<keyword evidence="2" id="KW-0561">Oxygen transport</keyword>
<keyword evidence="7" id="KW-1185">Reference proteome</keyword>
<dbReference type="SUPFAM" id="SSF47188">
    <property type="entry name" value="Hemerythrin-like"/>
    <property type="match status" value="1"/>
</dbReference>
<dbReference type="InterPro" id="IPR035938">
    <property type="entry name" value="Hemerythrin-like_sf"/>
</dbReference>
<keyword evidence="4" id="KW-0408">Iron</keyword>
<name>A0A1E5D8R2_9VIBR</name>
<dbReference type="InterPro" id="IPR050669">
    <property type="entry name" value="Hemerythrin"/>
</dbReference>
<dbReference type="NCBIfam" id="TIGR02481">
    <property type="entry name" value="hemeryth_dom"/>
    <property type="match status" value="1"/>
</dbReference>
<dbReference type="Pfam" id="PF01814">
    <property type="entry name" value="Hemerythrin"/>
    <property type="match status" value="1"/>
</dbReference>
<dbReference type="InterPro" id="IPR012312">
    <property type="entry name" value="Hemerythrin-like"/>
</dbReference>
<evidence type="ECO:0000256" key="3">
    <source>
        <dbReference type="ARBA" id="ARBA00022723"/>
    </source>
</evidence>
<organism evidence="6 7">
    <name type="scientific">Vibrio genomosp. F6 str. FF-238</name>
    <dbReference type="NCBI Taxonomy" id="1191298"/>
    <lineage>
        <taxon>Bacteria</taxon>
        <taxon>Pseudomonadati</taxon>
        <taxon>Pseudomonadota</taxon>
        <taxon>Gammaproteobacteria</taxon>
        <taxon>Vibrionales</taxon>
        <taxon>Vibrionaceae</taxon>
        <taxon>Vibrio</taxon>
    </lineage>
</organism>
<proteinExistence type="inferred from homology"/>
<reference evidence="6 7" key="1">
    <citation type="journal article" date="2012" name="Science">
        <title>Ecological populations of bacteria act as socially cohesive units of antibiotic production and resistance.</title>
        <authorList>
            <person name="Cordero O.X."/>
            <person name="Wildschutte H."/>
            <person name="Kirkup B."/>
            <person name="Proehl S."/>
            <person name="Ngo L."/>
            <person name="Hussain F."/>
            <person name="Le Roux F."/>
            <person name="Mincer T."/>
            <person name="Polz M.F."/>
        </authorList>
    </citation>
    <scope>NUCLEOTIDE SEQUENCE [LARGE SCALE GENOMIC DNA]</scope>
    <source>
        <strain evidence="6 7">FF-238</strain>
    </source>
</reference>
<sequence length="140" mass="16769">MHTYNWLDSYDLGIEVIDLQHKNLLAMINKLLVNQNESRGIMQRLINEVIAYAEYHFISEENLMVLSRYDGYEKHTNVHNMLLKQLKNQCSQFINNHCELKTVILFMANWLIEHIMAEENDRDFAKYLLASNEYRYLIKI</sequence>
<evidence type="ECO:0000256" key="2">
    <source>
        <dbReference type="ARBA" id="ARBA00022621"/>
    </source>
</evidence>
<dbReference type="PANTHER" id="PTHR37164:SF1">
    <property type="entry name" value="BACTERIOHEMERYTHRIN"/>
    <property type="match status" value="1"/>
</dbReference>
<evidence type="ECO:0000256" key="4">
    <source>
        <dbReference type="ARBA" id="ARBA00023004"/>
    </source>
</evidence>
<feature type="domain" description="Hemerythrin-like" evidence="5">
    <location>
        <begin position="13"/>
        <end position="120"/>
    </location>
</feature>
<dbReference type="RefSeq" id="WP_017053590.1">
    <property type="nucleotide sequence ID" value="NZ_AJYW02000011.1"/>
</dbReference>
<accession>A0A1E5D8R2</accession>
<dbReference type="CDD" id="cd12107">
    <property type="entry name" value="Hemerythrin"/>
    <property type="match status" value="1"/>
</dbReference>
<comment type="similarity">
    <text evidence="1">Belongs to the hemerythrin family.</text>
</comment>
<evidence type="ECO:0000313" key="6">
    <source>
        <dbReference type="EMBL" id="OEE80138.1"/>
    </source>
</evidence>
<keyword evidence="2" id="KW-0813">Transport</keyword>
<dbReference type="NCBIfam" id="NF033749">
    <property type="entry name" value="bact_hemeryth"/>
    <property type="match status" value="1"/>
</dbReference>
<protein>
    <recommendedName>
        <fullName evidence="5">Hemerythrin-like domain-containing protein</fullName>
    </recommendedName>
</protein>
<dbReference type="AlphaFoldDB" id="A0A1E5D8R2"/>
<evidence type="ECO:0000256" key="1">
    <source>
        <dbReference type="ARBA" id="ARBA00010587"/>
    </source>
</evidence>
<evidence type="ECO:0000313" key="7">
    <source>
        <dbReference type="Proteomes" id="UP000094165"/>
    </source>
</evidence>